<comment type="caution">
    <text evidence="1">The sequence shown here is derived from an EMBL/GenBank/DDBJ whole genome shotgun (WGS) entry which is preliminary data.</text>
</comment>
<dbReference type="EMBL" id="BAABBF010000001">
    <property type="protein sequence ID" value="GAA3696996.1"/>
    <property type="molecule type" value="Genomic_DNA"/>
</dbReference>
<dbReference type="Pfam" id="PF20043">
    <property type="entry name" value="DUF6445"/>
    <property type="match status" value="1"/>
</dbReference>
<evidence type="ECO:0000313" key="2">
    <source>
        <dbReference type="Proteomes" id="UP001500523"/>
    </source>
</evidence>
<keyword evidence="2" id="KW-1185">Reference proteome</keyword>
<dbReference type="InterPro" id="IPR045617">
    <property type="entry name" value="DUF6445"/>
</dbReference>
<organism evidence="1 2">
    <name type="scientific">Sphingomonas cynarae</name>
    <dbReference type="NCBI Taxonomy" id="930197"/>
    <lineage>
        <taxon>Bacteria</taxon>
        <taxon>Pseudomonadati</taxon>
        <taxon>Pseudomonadota</taxon>
        <taxon>Alphaproteobacteria</taxon>
        <taxon>Sphingomonadales</taxon>
        <taxon>Sphingomonadaceae</taxon>
        <taxon>Sphingomonas</taxon>
    </lineage>
</organism>
<name>A0ABP7CZE3_9SPHN</name>
<dbReference type="Proteomes" id="UP001500523">
    <property type="component" value="Unassembled WGS sequence"/>
</dbReference>
<protein>
    <submittedName>
        <fullName evidence="1">Uncharacterized protein</fullName>
    </submittedName>
</protein>
<gene>
    <name evidence="1" type="ORF">GCM10022268_04340</name>
</gene>
<proteinExistence type="predicted"/>
<dbReference type="RefSeq" id="WP_344691720.1">
    <property type="nucleotide sequence ID" value="NZ_BAABBF010000001.1"/>
</dbReference>
<reference evidence="2" key="1">
    <citation type="journal article" date="2019" name="Int. J. Syst. Evol. Microbiol.">
        <title>The Global Catalogue of Microorganisms (GCM) 10K type strain sequencing project: providing services to taxonomists for standard genome sequencing and annotation.</title>
        <authorList>
            <consortium name="The Broad Institute Genomics Platform"/>
            <consortium name="The Broad Institute Genome Sequencing Center for Infectious Disease"/>
            <person name="Wu L."/>
            <person name="Ma J."/>
        </authorList>
    </citation>
    <scope>NUCLEOTIDE SEQUENCE [LARGE SCALE GENOMIC DNA]</scope>
    <source>
        <strain evidence="2">JCM 17498</strain>
    </source>
</reference>
<accession>A0ABP7CZE3</accession>
<evidence type="ECO:0000313" key="1">
    <source>
        <dbReference type="EMBL" id="GAA3696996.1"/>
    </source>
</evidence>
<sequence>MIDTVLPPADHTTVQVIHVGTERQPVVIVDGVTGAVASLIEQAARTRFQPAGEVGSHYPGLLGPAPTTYLDAMVRLVLPLIEAHFDTGPVAPMRARGNFSLVTTPPAELTVEQRIPHVDTADALQFATVHFLCDGGSGGTGFFRHRATGYETIDASRLAAYRAALDPELVRTPPEAAYAVAAGDDLFEGIGMIAARPDRLILYRAGLLHSGLIGTPPVAAADPRRGRLTGNLFLQCRAVTDRAVTDRAVTGRAVTA</sequence>